<gene>
    <name evidence="1" type="ORF">NVV43_27850</name>
</gene>
<accession>A0AAW5N3I1</accession>
<comment type="caution">
    <text evidence="1">The sequence shown here is derived from an EMBL/GenBank/DDBJ whole genome shotgun (WGS) entry which is preliminary data.</text>
</comment>
<evidence type="ECO:0000313" key="1">
    <source>
        <dbReference type="EMBL" id="MCR6679283.1"/>
    </source>
</evidence>
<sequence length="36" mass="3900">VSPEMRRIIDLAQRCGALAVTAKGAMTALPCRQELE</sequence>
<dbReference type="Gene3D" id="3.40.1190.20">
    <property type="match status" value="1"/>
</dbReference>
<dbReference type="Proteomes" id="UP001206878">
    <property type="component" value="Unassembled WGS sequence"/>
</dbReference>
<dbReference type="InterPro" id="IPR029056">
    <property type="entry name" value="Ribokinase-like"/>
</dbReference>
<reference evidence="1" key="1">
    <citation type="submission" date="2022-07" db="EMBL/GenBank/DDBJ databases">
        <title>Diversity of ethanolamine utilization by human commensal Escherichia coli.</title>
        <authorList>
            <person name="Jubelin G."/>
        </authorList>
    </citation>
    <scope>NUCLEOTIDE SEQUENCE</scope>
    <source>
        <strain evidence="1">S1</strain>
    </source>
</reference>
<name>A0AAW5N3I1_9ESCH</name>
<proteinExistence type="predicted"/>
<feature type="non-terminal residue" evidence="1">
    <location>
        <position position="1"/>
    </location>
</feature>
<dbReference type="GO" id="GO:0003824">
    <property type="term" value="F:catalytic activity"/>
    <property type="evidence" value="ECO:0007669"/>
    <property type="project" value="UniProtKB-ARBA"/>
</dbReference>
<dbReference type="AlphaFoldDB" id="A0AAW5N3I1"/>
<dbReference type="EMBL" id="JANPXH010001058">
    <property type="protein sequence ID" value="MCR6679283.1"/>
    <property type="molecule type" value="Genomic_DNA"/>
</dbReference>
<organism evidence="1 2">
    <name type="scientific">Escherichia marmotae</name>
    <dbReference type="NCBI Taxonomy" id="1499973"/>
    <lineage>
        <taxon>Bacteria</taxon>
        <taxon>Pseudomonadati</taxon>
        <taxon>Pseudomonadota</taxon>
        <taxon>Gammaproteobacteria</taxon>
        <taxon>Enterobacterales</taxon>
        <taxon>Enterobacteriaceae</taxon>
        <taxon>Escherichia</taxon>
    </lineage>
</organism>
<evidence type="ECO:0000313" key="2">
    <source>
        <dbReference type="Proteomes" id="UP001206878"/>
    </source>
</evidence>
<protein>
    <submittedName>
        <fullName evidence="1">Uncharacterized protein</fullName>
    </submittedName>
</protein>